<dbReference type="Gene3D" id="3.50.50.60">
    <property type="entry name" value="FAD/NAD(P)-binding domain"/>
    <property type="match status" value="1"/>
</dbReference>
<dbReference type="InterPro" id="IPR036188">
    <property type="entry name" value="FAD/NAD-bd_sf"/>
</dbReference>
<evidence type="ECO:0000256" key="3">
    <source>
        <dbReference type="ARBA" id="ARBA00022630"/>
    </source>
</evidence>
<dbReference type="PROSITE" id="PS00624">
    <property type="entry name" value="GMC_OXRED_2"/>
    <property type="match status" value="1"/>
</dbReference>
<dbReference type="AlphaFoldDB" id="A0A9D4P0H9"/>
<reference evidence="7" key="2">
    <citation type="journal article" date="2021" name="World Allergy Organ. J.">
        <title>Chromosome-level assembly of Dermatophagoides farinae genome and transcriptome reveals two novel allergens Der f 37 and Der f 39.</title>
        <authorList>
            <person name="Chen J."/>
            <person name="Cai Z."/>
            <person name="Fan D."/>
            <person name="Hu J."/>
            <person name="Hou Y."/>
            <person name="He Y."/>
            <person name="Zhang Z."/>
            <person name="Zhao Z."/>
            <person name="Gao P."/>
            <person name="Hu W."/>
            <person name="Sun J."/>
            <person name="Li J."/>
            <person name="Ji K."/>
        </authorList>
    </citation>
    <scope>NUCLEOTIDE SEQUENCE</scope>
    <source>
        <strain evidence="7">JKM2019</strain>
    </source>
</reference>
<reference evidence="7" key="1">
    <citation type="submission" date="2020-06" db="EMBL/GenBank/DDBJ databases">
        <authorList>
            <person name="Ji K."/>
            <person name="Li J."/>
        </authorList>
    </citation>
    <scope>NUCLEOTIDE SEQUENCE</scope>
    <source>
        <strain evidence="7">JKM2019</strain>
        <tissue evidence="7">Whole body</tissue>
    </source>
</reference>
<comment type="cofactor">
    <cofactor evidence="1 5">
        <name>FAD</name>
        <dbReference type="ChEBI" id="CHEBI:57692"/>
    </cofactor>
</comment>
<accession>A0A9D4P0H9</accession>
<dbReference type="PANTHER" id="PTHR11552:SF147">
    <property type="entry name" value="CHOLINE DEHYDROGENASE, MITOCHONDRIAL"/>
    <property type="match status" value="1"/>
</dbReference>
<evidence type="ECO:0000256" key="5">
    <source>
        <dbReference type="PIRSR" id="PIRSR000137-2"/>
    </source>
</evidence>
<dbReference type="Gene3D" id="3.30.560.10">
    <property type="entry name" value="Glucose Oxidase, domain 3"/>
    <property type="match status" value="1"/>
</dbReference>
<organism evidence="7">
    <name type="scientific">Dermatophagoides farinae</name>
    <name type="common">American house dust mite</name>
    <dbReference type="NCBI Taxonomy" id="6954"/>
    <lineage>
        <taxon>Eukaryota</taxon>
        <taxon>Metazoa</taxon>
        <taxon>Ecdysozoa</taxon>
        <taxon>Arthropoda</taxon>
        <taxon>Chelicerata</taxon>
        <taxon>Arachnida</taxon>
        <taxon>Acari</taxon>
        <taxon>Acariformes</taxon>
        <taxon>Sarcoptiformes</taxon>
        <taxon>Astigmata</taxon>
        <taxon>Psoroptidia</taxon>
        <taxon>Analgoidea</taxon>
        <taxon>Pyroglyphidae</taxon>
        <taxon>Dermatophagoidinae</taxon>
        <taxon>Dermatophagoides</taxon>
    </lineage>
</organism>
<evidence type="ECO:0000313" key="7">
    <source>
        <dbReference type="EMBL" id="KAH7640820.1"/>
    </source>
</evidence>
<evidence type="ECO:0000256" key="4">
    <source>
        <dbReference type="ARBA" id="ARBA00022827"/>
    </source>
</evidence>
<dbReference type="Proteomes" id="UP000828236">
    <property type="component" value="Unassembled WGS sequence"/>
</dbReference>
<dbReference type="Pfam" id="PF05199">
    <property type="entry name" value="GMC_oxred_C"/>
    <property type="match status" value="1"/>
</dbReference>
<feature type="domain" description="Glucose-methanol-choline oxidoreductase N-terminal" evidence="6">
    <location>
        <begin position="316"/>
        <end position="330"/>
    </location>
</feature>
<name>A0A9D4P0H9_DERFA</name>
<dbReference type="InterPro" id="IPR000172">
    <property type="entry name" value="GMC_OxRdtase_N"/>
</dbReference>
<protein>
    <submittedName>
        <fullName evidence="7">Gmc oxidoreductase-like protein 2</fullName>
    </submittedName>
</protein>
<dbReference type="InterPro" id="IPR012132">
    <property type="entry name" value="GMC_OxRdtase"/>
</dbReference>
<dbReference type="PANTHER" id="PTHR11552">
    <property type="entry name" value="GLUCOSE-METHANOL-CHOLINE GMC OXIDOREDUCTASE"/>
    <property type="match status" value="1"/>
</dbReference>
<dbReference type="PIRSF" id="PIRSF000137">
    <property type="entry name" value="Alcohol_oxidase"/>
    <property type="match status" value="1"/>
</dbReference>
<feature type="binding site" evidence="5">
    <location>
        <position position="133"/>
    </location>
    <ligand>
        <name>FAD</name>
        <dbReference type="ChEBI" id="CHEBI:57692"/>
    </ligand>
</feature>
<keyword evidence="4 5" id="KW-0274">FAD</keyword>
<feature type="binding site" evidence="5">
    <location>
        <begin position="61"/>
        <end position="62"/>
    </location>
    <ligand>
        <name>FAD</name>
        <dbReference type="ChEBI" id="CHEBI:57692"/>
    </ligand>
</feature>
<dbReference type="InterPro" id="IPR007867">
    <property type="entry name" value="GMC_OxRtase_C"/>
</dbReference>
<comment type="caution">
    <text evidence="7">The sequence shown here is derived from an EMBL/GenBank/DDBJ whole genome shotgun (WGS) entry which is preliminary data.</text>
</comment>
<evidence type="ECO:0000256" key="2">
    <source>
        <dbReference type="ARBA" id="ARBA00010790"/>
    </source>
</evidence>
<dbReference type="Pfam" id="PF00732">
    <property type="entry name" value="GMC_oxred_N"/>
    <property type="match status" value="1"/>
</dbReference>
<dbReference type="GO" id="GO:0050660">
    <property type="term" value="F:flavin adenine dinucleotide binding"/>
    <property type="evidence" value="ECO:0007669"/>
    <property type="project" value="InterPro"/>
</dbReference>
<dbReference type="SUPFAM" id="SSF54373">
    <property type="entry name" value="FAD-linked reductases, C-terminal domain"/>
    <property type="match status" value="1"/>
</dbReference>
<dbReference type="SUPFAM" id="SSF51905">
    <property type="entry name" value="FAD/NAD(P)-binding domain"/>
    <property type="match status" value="1"/>
</dbReference>
<proteinExistence type="inferred from homology"/>
<evidence type="ECO:0000256" key="1">
    <source>
        <dbReference type="ARBA" id="ARBA00001974"/>
    </source>
</evidence>
<dbReference type="EMBL" id="SDOV01000005">
    <property type="protein sequence ID" value="KAH7640820.1"/>
    <property type="molecule type" value="Genomic_DNA"/>
</dbReference>
<gene>
    <name evidence="7" type="ORF">HUG17_8289</name>
</gene>
<dbReference type="GO" id="GO:0016614">
    <property type="term" value="F:oxidoreductase activity, acting on CH-OH group of donors"/>
    <property type="evidence" value="ECO:0007669"/>
    <property type="project" value="InterPro"/>
</dbReference>
<evidence type="ECO:0000259" key="6">
    <source>
        <dbReference type="PROSITE" id="PS00624"/>
    </source>
</evidence>
<comment type="similarity">
    <text evidence="2">Belongs to the GMC oxidoreductase family.</text>
</comment>
<sequence length="628" mass="70802">MVKVQTNLSGSHDTRMSTPSLTYQLLTVAVVVLQRQMIHNNVGSRTQWNSSYDYIVVGAGTSGSLIAGRLTENASTTVLLIEAGGPASVITDMPIESWNIETGEFDWGYYTVPQANAGFAFRNRQMVYPRGKVMGGSHSTNFAIYNRGHRYDFDHWANYYGLSEWSFENVLQYFTRTENNTNSRYVEAAPGHHSTTGQVEVSSAPNPDPILLKYMEGWNHQGLPYTDFNGPHQLGTTLIQQTISTQNYTRLSTSNAFIVPAIGRNNLHVLVRSHCTRILLRNNTDTNQLEAYGIEFVRNNQTYQVQANHEVILAAGAINTPQIMMLSGIGPRQHLMELGIQVQMELPVGEQLQDHILIPVDYLVTNESLIQYDRDVNNVMTVQNLYNYYINNSGPITQLPVVLTYHSTRVNDVPDWPDGIMATLIDQIPVDTTALTQYAQDPDAWAEYLQPLAGDSRHFYVFYALYRPRSRGTVRLRSRNPFDAPLIDPNYYGDVHDLAVAVDTMSAGMEMMEQPFFRQYARIYPRPIPGCQFCPDRPYYKCYTYLACYAQTLTLTSYHPTCTCRMGNSSDTGACVDEHLRVLGVNNLRVIDASIMPKINNANTNAATMMIAERGVDFIRQDTMSRSL</sequence>
<keyword evidence="3" id="KW-0285">Flavoprotein</keyword>